<organism evidence="14 15">
    <name type="scientific">Arenicella xantha</name>
    <dbReference type="NCBI Taxonomy" id="644221"/>
    <lineage>
        <taxon>Bacteria</taxon>
        <taxon>Pseudomonadati</taxon>
        <taxon>Pseudomonadota</taxon>
        <taxon>Gammaproteobacteria</taxon>
        <taxon>Arenicellales</taxon>
        <taxon>Arenicellaceae</taxon>
        <taxon>Arenicella</taxon>
    </lineage>
</organism>
<dbReference type="UniPathway" id="UPA00392"/>
<comment type="subcellular location">
    <subcellularLocation>
        <location evidence="1 13">Cytoplasm</location>
    </subcellularLocation>
</comment>
<keyword evidence="4 13" id="KW-0963">Cytoplasm</keyword>
<evidence type="ECO:0000313" key="14">
    <source>
        <dbReference type="EMBL" id="RBP50774.1"/>
    </source>
</evidence>
<keyword evidence="5 13" id="KW-0808">Transferase</keyword>
<evidence type="ECO:0000256" key="9">
    <source>
        <dbReference type="ARBA" id="ARBA00061210"/>
    </source>
</evidence>
<dbReference type="EMBL" id="QNRT01000002">
    <property type="protein sequence ID" value="RBP50774.1"/>
    <property type="molecule type" value="Genomic_DNA"/>
</dbReference>
<dbReference type="EC" id="2.4.99.17" evidence="10 13"/>
<keyword evidence="6 13" id="KW-0949">S-adenosyl-L-methionine</keyword>
<dbReference type="InterPro" id="IPR042119">
    <property type="entry name" value="QueA_dom2"/>
</dbReference>
<protein>
    <recommendedName>
        <fullName evidence="11 13">S-adenosylmethionine:tRNA ribosyltransferase-isomerase</fullName>
        <ecNumber evidence="10 13">2.4.99.17</ecNumber>
    </recommendedName>
    <alternativeName>
        <fullName evidence="12 13">Queuosine biosynthesis protein QueA</fullName>
    </alternativeName>
</protein>
<comment type="catalytic activity">
    <reaction evidence="8 13">
        <text>7-aminomethyl-7-carbaguanosine(34) in tRNA + S-adenosyl-L-methionine = epoxyqueuosine(34) in tRNA + adenine + L-methionine + 2 H(+)</text>
        <dbReference type="Rhea" id="RHEA:32155"/>
        <dbReference type="Rhea" id="RHEA-COMP:10342"/>
        <dbReference type="Rhea" id="RHEA-COMP:18582"/>
        <dbReference type="ChEBI" id="CHEBI:15378"/>
        <dbReference type="ChEBI" id="CHEBI:16708"/>
        <dbReference type="ChEBI" id="CHEBI:57844"/>
        <dbReference type="ChEBI" id="CHEBI:59789"/>
        <dbReference type="ChEBI" id="CHEBI:82833"/>
        <dbReference type="ChEBI" id="CHEBI:194443"/>
        <dbReference type="EC" id="2.4.99.17"/>
    </reaction>
</comment>
<dbReference type="GO" id="GO:0005737">
    <property type="term" value="C:cytoplasm"/>
    <property type="evidence" value="ECO:0007669"/>
    <property type="project" value="UniProtKB-SubCell"/>
</dbReference>
<name>A0A395JMD8_9GAMM</name>
<comment type="pathway">
    <text evidence="2 13">tRNA modification; tRNA-queuosine biosynthesis.</text>
</comment>
<dbReference type="GO" id="GO:0008616">
    <property type="term" value="P:tRNA queuosine(34) biosynthetic process"/>
    <property type="evidence" value="ECO:0007669"/>
    <property type="project" value="UniProtKB-UniRule"/>
</dbReference>
<comment type="subunit">
    <text evidence="3 13">Monomer.</text>
</comment>
<comment type="caution">
    <text evidence="14">The sequence shown here is derived from an EMBL/GenBank/DDBJ whole genome shotgun (WGS) entry which is preliminary data.</text>
</comment>
<keyword evidence="14" id="KW-0413">Isomerase</keyword>
<dbReference type="HAMAP" id="MF_00113">
    <property type="entry name" value="QueA"/>
    <property type="match status" value="1"/>
</dbReference>
<keyword evidence="7 13" id="KW-0671">Queuosine biosynthesis</keyword>
<accession>A0A395JMD8</accession>
<proteinExistence type="inferred from homology"/>
<evidence type="ECO:0000256" key="4">
    <source>
        <dbReference type="ARBA" id="ARBA00022490"/>
    </source>
</evidence>
<keyword evidence="15" id="KW-1185">Reference proteome</keyword>
<dbReference type="NCBIfam" id="NF001140">
    <property type="entry name" value="PRK00147.1"/>
    <property type="match status" value="1"/>
</dbReference>
<dbReference type="Proteomes" id="UP000253083">
    <property type="component" value="Unassembled WGS sequence"/>
</dbReference>
<dbReference type="PANTHER" id="PTHR30307">
    <property type="entry name" value="S-ADENOSYLMETHIONINE:TRNA RIBOSYLTRANSFERASE-ISOMERASE"/>
    <property type="match status" value="1"/>
</dbReference>
<comment type="similarity">
    <text evidence="9 13">Belongs to the QueA family.</text>
</comment>
<sequence length="347" mass="38308">MNIADFTYDLPDELIAQFPSPQRGASRLLKLMQGRGIEDSQFPDLVDELQSGDLLVLNNTKVIPARLHGQKETGGRVEILLERITGANQFVAQIRASKAPKPGQVLHVDGDDSARLMVTGRRDTFFELESNQQGSLFDWFERVGHMPLPPYIDRNDTAGDADRYQTVFAKEQGAVAAPTAGLHYDDALLARIRAKGVDIATVTLHVGAGTYQPVRVTKVEDHVMHSEYVDVNQQVCDQIKLTKERGGRIVAVGTTVVRSLETAAQATGDELIAPFQGDTDIFIYPGYQFKVIDLLQTNFHLPESTLLMLVSAFAGTEPIQQAYQHAIAQGYRFFSYGDAMLLEKSTA</sequence>
<reference evidence="14 15" key="1">
    <citation type="submission" date="2018-06" db="EMBL/GenBank/DDBJ databases">
        <title>Genomic Encyclopedia of Type Strains, Phase IV (KMG-IV): sequencing the most valuable type-strain genomes for metagenomic binning, comparative biology and taxonomic classification.</title>
        <authorList>
            <person name="Goeker M."/>
        </authorList>
    </citation>
    <scope>NUCLEOTIDE SEQUENCE [LARGE SCALE GENOMIC DNA]</scope>
    <source>
        <strain evidence="14 15">DSM 24032</strain>
    </source>
</reference>
<evidence type="ECO:0000256" key="3">
    <source>
        <dbReference type="ARBA" id="ARBA00011245"/>
    </source>
</evidence>
<dbReference type="GO" id="GO:0051075">
    <property type="term" value="F:S-adenosylmethionine:tRNA ribosyltransferase-isomerase activity"/>
    <property type="evidence" value="ECO:0007669"/>
    <property type="project" value="UniProtKB-EC"/>
</dbReference>
<evidence type="ECO:0000256" key="1">
    <source>
        <dbReference type="ARBA" id="ARBA00004496"/>
    </source>
</evidence>
<dbReference type="InterPro" id="IPR036100">
    <property type="entry name" value="QueA_sf"/>
</dbReference>
<dbReference type="SUPFAM" id="SSF111337">
    <property type="entry name" value="QueA-like"/>
    <property type="match status" value="1"/>
</dbReference>
<comment type="function">
    <text evidence="13">Transfers and isomerizes the ribose moiety from AdoMet to the 7-aminomethyl group of 7-deazaguanine (preQ1-tRNA) to give epoxyqueuosine (oQ-tRNA).</text>
</comment>
<evidence type="ECO:0000256" key="8">
    <source>
        <dbReference type="ARBA" id="ARBA00052751"/>
    </source>
</evidence>
<evidence type="ECO:0000256" key="10">
    <source>
        <dbReference type="ARBA" id="ARBA00066503"/>
    </source>
</evidence>
<dbReference type="Gene3D" id="2.40.10.240">
    <property type="entry name" value="QueA-like"/>
    <property type="match status" value="1"/>
</dbReference>
<dbReference type="InterPro" id="IPR003699">
    <property type="entry name" value="QueA"/>
</dbReference>
<dbReference type="FunCoup" id="A0A395JMD8">
    <property type="interactions" value="441"/>
</dbReference>
<evidence type="ECO:0000256" key="2">
    <source>
        <dbReference type="ARBA" id="ARBA00004691"/>
    </source>
</evidence>
<dbReference type="FunFam" id="3.40.1780.10:FF:000001">
    <property type="entry name" value="S-adenosylmethionine:tRNA ribosyltransferase-isomerase"/>
    <property type="match status" value="1"/>
</dbReference>
<dbReference type="OrthoDB" id="9805933at2"/>
<dbReference type="InterPro" id="IPR042118">
    <property type="entry name" value="QueA_dom1"/>
</dbReference>
<dbReference type="Gene3D" id="3.40.1780.10">
    <property type="entry name" value="QueA-like"/>
    <property type="match status" value="1"/>
</dbReference>
<dbReference type="AlphaFoldDB" id="A0A395JMD8"/>
<evidence type="ECO:0000256" key="13">
    <source>
        <dbReference type="HAMAP-Rule" id="MF_00113"/>
    </source>
</evidence>
<gene>
    <name evidence="13" type="primary">queA</name>
    <name evidence="14" type="ORF">DFR28_102190</name>
</gene>
<dbReference type="RefSeq" id="WP_113953600.1">
    <property type="nucleotide sequence ID" value="NZ_QNRT01000002.1"/>
</dbReference>
<dbReference type="Pfam" id="PF02547">
    <property type="entry name" value="Queuosine_synth"/>
    <property type="match status" value="1"/>
</dbReference>
<evidence type="ECO:0000256" key="6">
    <source>
        <dbReference type="ARBA" id="ARBA00022691"/>
    </source>
</evidence>
<dbReference type="PANTHER" id="PTHR30307:SF0">
    <property type="entry name" value="S-ADENOSYLMETHIONINE:TRNA RIBOSYLTRANSFERASE-ISOMERASE"/>
    <property type="match status" value="1"/>
</dbReference>
<dbReference type="NCBIfam" id="TIGR00113">
    <property type="entry name" value="queA"/>
    <property type="match status" value="1"/>
</dbReference>
<evidence type="ECO:0000313" key="15">
    <source>
        <dbReference type="Proteomes" id="UP000253083"/>
    </source>
</evidence>
<evidence type="ECO:0000256" key="12">
    <source>
        <dbReference type="ARBA" id="ARBA00076160"/>
    </source>
</evidence>
<evidence type="ECO:0000256" key="7">
    <source>
        <dbReference type="ARBA" id="ARBA00022785"/>
    </source>
</evidence>
<evidence type="ECO:0000256" key="5">
    <source>
        <dbReference type="ARBA" id="ARBA00022679"/>
    </source>
</evidence>
<evidence type="ECO:0000256" key="11">
    <source>
        <dbReference type="ARBA" id="ARBA00069325"/>
    </source>
</evidence>
<dbReference type="InParanoid" id="A0A395JMD8"/>